<dbReference type="InterPro" id="IPR012888">
    <property type="entry name" value="Fucose_iso_N1"/>
</dbReference>
<evidence type="ECO:0000256" key="4">
    <source>
        <dbReference type="ARBA" id="ARBA00023235"/>
    </source>
</evidence>
<dbReference type="Gene3D" id="3.40.275.10">
    <property type="entry name" value="L-fucose Isomerase, Chain A, domain 2"/>
    <property type="match status" value="2"/>
</dbReference>
<dbReference type="InterPro" id="IPR012889">
    <property type="entry name" value="Fucose_isomerase_N2"/>
</dbReference>
<organism evidence="11 12">
    <name type="scientific">Limnochorda pilosa</name>
    <dbReference type="NCBI Taxonomy" id="1555112"/>
    <lineage>
        <taxon>Bacteria</taxon>
        <taxon>Bacillati</taxon>
        <taxon>Bacillota</taxon>
        <taxon>Limnochordia</taxon>
        <taxon>Limnochordales</taxon>
        <taxon>Limnochordaceae</taxon>
        <taxon>Limnochorda</taxon>
    </lineage>
</organism>
<evidence type="ECO:0000256" key="5">
    <source>
        <dbReference type="ARBA" id="ARBA00023253"/>
    </source>
</evidence>
<evidence type="ECO:0000313" key="12">
    <source>
        <dbReference type="Proteomes" id="UP000065807"/>
    </source>
</evidence>
<dbReference type="InterPro" id="IPR038391">
    <property type="entry name" value="Fucose_iso_dom1_sf"/>
</dbReference>
<evidence type="ECO:0000256" key="7">
    <source>
        <dbReference type="ARBA" id="ARBA00030454"/>
    </source>
</evidence>
<keyword evidence="5" id="KW-0294">Fucose metabolism</keyword>
<feature type="domain" description="L-fucose isomerase C-terminal" evidence="8">
    <location>
        <begin position="325"/>
        <end position="458"/>
    </location>
</feature>
<dbReference type="GO" id="GO:0005737">
    <property type="term" value="C:cytoplasm"/>
    <property type="evidence" value="ECO:0007669"/>
    <property type="project" value="InterPro"/>
</dbReference>
<dbReference type="InterPro" id="IPR038393">
    <property type="entry name" value="Fuc_iso_dom3_sf"/>
</dbReference>
<reference evidence="12" key="2">
    <citation type="journal article" date="2016" name="Int. J. Syst. Evol. Microbiol.">
        <title>Complete genome sequence and cell structure of Limnochorda pilosa, a Gram-negative spore-former within the phylum Firmicutes.</title>
        <authorList>
            <person name="Watanabe M."/>
            <person name="Kojima H."/>
            <person name="Fukui M."/>
        </authorList>
    </citation>
    <scope>NUCLEOTIDE SEQUENCE [LARGE SCALE GENOMIC DNA]</scope>
    <source>
        <strain evidence="12">HC45</strain>
    </source>
</reference>
<dbReference type="Proteomes" id="UP000065807">
    <property type="component" value="Chromosome"/>
</dbReference>
<evidence type="ECO:0000256" key="1">
    <source>
        <dbReference type="ARBA" id="ARBA00022490"/>
    </source>
</evidence>
<evidence type="ECO:0000259" key="10">
    <source>
        <dbReference type="Pfam" id="PF07882"/>
    </source>
</evidence>
<keyword evidence="2" id="KW-0479">Metal-binding</keyword>
<dbReference type="GO" id="GO:0019571">
    <property type="term" value="P:D-arabinose catabolic process"/>
    <property type="evidence" value="ECO:0007669"/>
    <property type="project" value="TreeGrafter"/>
</dbReference>
<reference evidence="12" key="1">
    <citation type="submission" date="2015-07" db="EMBL/GenBank/DDBJ databases">
        <title>Complete genome sequence and phylogenetic analysis of Limnochorda pilosa.</title>
        <authorList>
            <person name="Watanabe M."/>
            <person name="Kojima H."/>
            <person name="Fukui M."/>
        </authorList>
    </citation>
    <scope>NUCLEOTIDE SEQUENCE [LARGE SCALE GENOMIC DNA]</scope>
    <source>
        <strain evidence="12">HC45</strain>
    </source>
</reference>
<dbReference type="PATRIC" id="fig|1555112.3.peg.2074"/>
<evidence type="ECO:0000256" key="2">
    <source>
        <dbReference type="ARBA" id="ARBA00022723"/>
    </source>
</evidence>
<protein>
    <recommendedName>
        <fullName evidence="7">FucIase</fullName>
    </recommendedName>
</protein>
<evidence type="ECO:0000259" key="8">
    <source>
        <dbReference type="Pfam" id="PF02952"/>
    </source>
</evidence>
<evidence type="ECO:0000259" key="9">
    <source>
        <dbReference type="Pfam" id="PF07881"/>
    </source>
</evidence>
<dbReference type="Pfam" id="PF07881">
    <property type="entry name" value="Fucose_iso_N1"/>
    <property type="match status" value="1"/>
</dbReference>
<dbReference type="EMBL" id="AP014924">
    <property type="protein sequence ID" value="BAS27880.1"/>
    <property type="molecule type" value="Genomic_DNA"/>
</dbReference>
<dbReference type="GO" id="GO:0030145">
    <property type="term" value="F:manganese ion binding"/>
    <property type="evidence" value="ECO:0007669"/>
    <property type="project" value="InterPro"/>
</dbReference>
<keyword evidence="3" id="KW-0464">Manganese</keyword>
<feature type="domain" description="L-fucose isomerase N-terminal-2" evidence="10">
    <location>
        <begin position="248"/>
        <end position="298"/>
    </location>
</feature>
<dbReference type="SUPFAM" id="SSF53743">
    <property type="entry name" value="FucI/AraA N-terminal and middle domains"/>
    <property type="match status" value="1"/>
</dbReference>
<accession>A0A0K2SLA1</accession>
<evidence type="ECO:0000256" key="6">
    <source>
        <dbReference type="ARBA" id="ARBA00023277"/>
    </source>
</evidence>
<keyword evidence="6" id="KW-0119">Carbohydrate metabolism</keyword>
<dbReference type="Gene3D" id="3.40.50.1070">
    <property type="match status" value="1"/>
</dbReference>
<keyword evidence="12" id="KW-1185">Reference proteome</keyword>
<sequence length="463" mass="51809">MTFSDGRAYAHEPQIQENKAYEERLRRKLVEAGVDVVTGELVWSNETAVAEARKLQVAGVEATIFNYAVWAFPQFSVVASRFAPGPYLLFGQVNPAKPGMVAVLAAAGALDQMGVRYRRVFGEIEEAPVFQQVLSFVRGAHAVASLRGETYGLFGGRAIGINTAVAPTDLWAEQFGIDVEHVDQWEIVRRATELAGNARVERAQRWLEGHVKQVHYDGQQLTPEKLRLQIASYDVLREIIAEKSFHFVGIKSQPELTEHFVTMDVAEAFLNDPYDWDGPHDPIVCATEADMDAALTMEVFKHATGSPVLFADVRHYFKEHGLFDLVNSGAHATYFAGRSLDPETNLRNVELKPQDFFFPAGGASVFHVAQPGPVTLARLTRERRQYRMHVVRGEFVRLDPDVEARLITQVQDNWPHAFVRLACSADTFLQSFPANHIHGVYGDWVPELLTFCWHLGIEPVVVA</sequence>
<dbReference type="GO" id="GO:0042355">
    <property type="term" value="P:L-fucose catabolic process"/>
    <property type="evidence" value="ECO:0007669"/>
    <property type="project" value="TreeGrafter"/>
</dbReference>
<dbReference type="InterPro" id="IPR009015">
    <property type="entry name" value="Fucose_isomerase_N/cen_sf"/>
</dbReference>
<dbReference type="InterPro" id="IPR015888">
    <property type="entry name" value="Fuc_isomerase_C"/>
</dbReference>
<dbReference type="Pfam" id="PF07882">
    <property type="entry name" value="Fucose_iso_N2"/>
    <property type="match status" value="1"/>
</dbReference>
<dbReference type="GO" id="GO:0008736">
    <property type="term" value="F:L-fucose isomerase activity"/>
    <property type="evidence" value="ECO:0007669"/>
    <property type="project" value="InterPro"/>
</dbReference>
<dbReference type="Pfam" id="PF02952">
    <property type="entry name" value="Fucose_iso_C"/>
    <property type="match status" value="1"/>
</dbReference>
<keyword evidence="4 11" id="KW-0413">Isomerase</keyword>
<dbReference type="AlphaFoldDB" id="A0A0K2SLA1"/>
<dbReference type="InterPro" id="IPR004216">
    <property type="entry name" value="Fuc/Ara_isomerase_C"/>
</dbReference>
<dbReference type="Gene3D" id="3.20.14.10">
    <property type="entry name" value="L-fucose/L-arabinose isomerase, C-terminal"/>
    <property type="match status" value="1"/>
</dbReference>
<dbReference type="KEGG" id="lpil:LIP_2039"/>
<dbReference type="CDD" id="cd00578">
    <property type="entry name" value="L-fuc_L-ara-isomerases"/>
    <property type="match status" value="1"/>
</dbReference>
<dbReference type="InterPro" id="IPR038392">
    <property type="entry name" value="Fucose_isomerase_dom2_sf"/>
</dbReference>
<name>A0A0K2SLA1_LIMPI</name>
<dbReference type="GO" id="GO:0008790">
    <property type="term" value="F:arabinose isomerase activity"/>
    <property type="evidence" value="ECO:0007669"/>
    <property type="project" value="TreeGrafter"/>
</dbReference>
<dbReference type="InterPro" id="IPR005763">
    <property type="entry name" value="Fucose_isomerase"/>
</dbReference>
<evidence type="ECO:0000256" key="3">
    <source>
        <dbReference type="ARBA" id="ARBA00023211"/>
    </source>
</evidence>
<dbReference type="SUPFAM" id="SSF50443">
    <property type="entry name" value="FucI/AraA C-terminal domain-like"/>
    <property type="match status" value="1"/>
</dbReference>
<evidence type="ECO:0000313" key="11">
    <source>
        <dbReference type="EMBL" id="BAS27880.1"/>
    </source>
</evidence>
<dbReference type="PANTHER" id="PTHR37840">
    <property type="entry name" value="L-FUCOSE ISOMERASE"/>
    <property type="match status" value="1"/>
</dbReference>
<dbReference type="PANTHER" id="PTHR37840:SF1">
    <property type="entry name" value="L-FUCOSE ISOMERASE"/>
    <property type="match status" value="1"/>
</dbReference>
<dbReference type="STRING" id="1555112.LIP_2039"/>
<keyword evidence="1" id="KW-0963">Cytoplasm</keyword>
<gene>
    <name evidence="11" type="ORF">LIP_2039</name>
</gene>
<feature type="domain" description="L-fucose isomerase N-terminal-1" evidence="9">
    <location>
        <begin position="2"/>
        <end position="148"/>
    </location>
</feature>
<proteinExistence type="predicted"/>